<dbReference type="InterPro" id="IPR028096">
    <property type="entry name" value="EfeO_Cupredoxin"/>
</dbReference>
<dbReference type="InterPro" id="IPR038352">
    <property type="entry name" value="Imelysin_sf"/>
</dbReference>
<dbReference type="NCBIfam" id="NF041757">
    <property type="entry name" value="EfeO"/>
    <property type="match status" value="1"/>
</dbReference>
<keyword evidence="8" id="KW-1185">Reference proteome</keyword>
<dbReference type="InterPro" id="IPR053377">
    <property type="entry name" value="Iron_uptake_EfeM/EfeO"/>
</dbReference>
<dbReference type="Proteomes" id="UP001321475">
    <property type="component" value="Chromosome"/>
</dbReference>
<keyword evidence="7" id="KW-0449">Lipoprotein</keyword>
<dbReference type="Gene3D" id="1.20.1420.20">
    <property type="entry name" value="M75 peptidase, HXXE motif"/>
    <property type="match status" value="1"/>
</dbReference>
<evidence type="ECO:0000313" key="8">
    <source>
        <dbReference type="Proteomes" id="UP001321475"/>
    </source>
</evidence>
<dbReference type="CDD" id="cd14656">
    <property type="entry name" value="Imelysin-like_EfeO"/>
    <property type="match status" value="1"/>
</dbReference>
<keyword evidence="3 4" id="KW-0732">Signal</keyword>
<comment type="subcellular location">
    <subcellularLocation>
        <location evidence="1">Periplasm</location>
    </subcellularLocation>
</comment>
<dbReference type="PANTHER" id="PTHR39192">
    <property type="entry name" value="IRON UPTAKE SYSTEM COMPONENT EFEO"/>
    <property type="match status" value="1"/>
</dbReference>
<dbReference type="RefSeq" id="WP_286218213.1">
    <property type="nucleotide sequence ID" value="NZ_AP027729.1"/>
</dbReference>
<evidence type="ECO:0000256" key="4">
    <source>
        <dbReference type="SAM" id="SignalP"/>
    </source>
</evidence>
<evidence type="ECO:0000256" key="2">
    <source>
        <dbReference type="ARBA" id="ARBA00005989"/>
    </source>
</evidence>
<dbReference type="InterPro" id="IPR018976">
    <property type="entry name" value="Imelysin-like"/>
</dbReference>
<evidence type="ECO:0000256" key="3">
    <source>
        <dbReference type="ARBA" id="ARBA00022729"/>
    </source>
</evidence>
<gene>
    <name evidence="7" type="primary">ycdO</name>
    <name evidence="7" type="ORF">GCM10025865_02010</name>
</gene>
<sequence>MSSTTLTPSRATAARRTAPAVLTVAGLLLAVTACTPNDAPAAAGGDGASGSTTLEVSSTADACDVSAAEAPSGHVIFEVTNDGDQVTEFYLLAEDGLRIVSEVENIGPGITRDLVLTAKPGSYQTSCKPGMVGDGIRADFTVTDSGADVAPTGELAEQVDAAVTNYVAYIKDQTEQLLAGTQEFVDAYVAEDDDAARELYAPVRVHWERIEPVAESFGDLDPMMDLREADLEEGQEWTGWHLLEKDLWAPDADANGGEEYVALTDEERSAYAEKLMTDTQDLYDRTHDAAFAEQIDAATIGNGAKGLLDEVATGKVTGEEEIWSHTDLWDFQANVDGAKVAYDGLRDVVLAKDEDLAGTLDARFEEIQGLLDAQKDGDGFVLYTDLTDDQVRELSTAVDALGEPLSQLTAAVVL</sequence>
<reference evidence="8" key="1">
    <citation type="journal article" date="2019" name="Int. J. Syst. Evol. Microbiol.">
        <title>The Global Catalogue of Microorganisms (GCM) 10K type strain sequencing project: providing services to taxonomists for standard genome sequencing and annotation.</title>
        <authorList>
            <consortium name="The Broad Institute Genomics Platform"/>
            <consortium name="The Broad Institute Genome Sequencing Center for Infectious Disease"/>
            <person name="Wu L."/>
            <person name="Ma J."/>
        </authorList>
    </citation>
    <scope>NUCLEOTIDE SEQUENCE [LARGE SCALE GENOMIC DNA]</scope>
    <source>
        <strain evidence="8">NBRC 108565</strain>
    </source>
</reference>
<dbReference type="Pfam" id="PF13473">
    <property type="entry name" value="Cupredoxin_1"/>
    <property type="match status" value="1"/>
</dbReference>
<evidence type="ECO:0000256" key="1">
    <source>
        <dbReference type="ARBA" id="ARBA00004418"/>
    </source>
</evidence>
<feature type="domain" description="EfeO-type cupredoxin-like" evidence="6">
    <location>
        <begin position="34"/>
        <end position="139"/>
    </location>
</feature>
<dbReference type="InterPro" id="IPR050894">
    <property type="entry name" value="EfeM/EfeO_iron_uptake"/>
</dbReference>
<name>A0ABM8FYS0_9CELL</name>
<protein>
    <submittedName>
        <fullName evidence="7">Lipoprotein</fullName>
    </submittedName>
</protein>
<dbReference type="Pfam" id="PF09375">
    <property type="entry name" value="Peptidase_M75"/>
    <property type="match status" value="1"/>
</dbReference>
<proteinExistence type="inferred from homology"/>
<organism evidence="7 8">
    <name type="scientific">Paraoerskovia sediminicola</name>
    <dbReference type="NCBI Taxonomy" id="1138587"/>
    <lineage>
        <taxon>Bacteria</taxon>
        <taxon>Bacillati</taxon>
        <taxon>Actinomycetota</taxon>
        <taxon>Actinomycetes</taxon>
        <taxon>Micrococcales</taxon>
        <taxon>Cellulomonadaceae</taxon>
        <taxon>Paraoerskovia</taxon>
    </lineage>
</organism>
<feature type="chain" id="PRO_5046966944" evidence="4">
    <location>
        <begin position="34"/>
        <end position="414"/>
    </location>
</feature>
<accession>A0ABM8FYS0</accession>
<feature type="signal peptide" evidence="4">
    <location>
        <begin position="1"/>
        <end position="33"/>
    </location>
</feature>
<feature type="domain" description="Imelysin-like" evidence="5">
    <location>
        <begin position="162"/>
        <end position="408"/>
    </location>
</feature>
<comment type="similarity">
    <text evidence="2">Belongs to the EfeM/EfeO family.</text>
</comment>
<dbReference type="EMBL" id="AP027729">
    <property type="protein sequence ID" value="BDZ40902.1"/>
    <property type="molecule type" value="Genomic_DNA"/>
</dbReference>
<evidence type="ECO:0000259" key="5">
    <source>
        <dbReference type="Pfam" id="PF09375"/>
    </source>
</evidence>
<dbReference type="InterPro" id="IPR034981">
    <property type="entry name" value="Imelysin-like_EfeO/Algp7"/>
</dbReference>
<evidence type="ECO:0000259" key="6">
    <source>
        <dbReference type="Pfam" id="PF13473"/>
    </source>
</evidence>
<evidence type="ECO:0000313" key="7">
    <source>
        <dbReference type="EMBL" id="BDZ40902.1"/>
    </source>
</evidence>
<dbReference type="PANTHER" id="PTHR39192:SF1">
    <property type="entry name" value="IRON UPTAKE SYSTEM COMPONENT EFEO"/>
    <property type="match status" value="1"/>
</dbReference>